<dbReference type="SUPFAM" id="SSF51338">
    <property type="entry name" value="Composite domain of metallo-dependent hydrolases"/>
    <property type="match status" value="1"/>
</dbReference>
<organism evidence="3 4">
    <name type="scientific">Hymenobacter wooponensis</name>
    <dbReference type="NCBI Taxonomy" id="1525360"/>
    <lineage>
        <taxon>Bacteria</taxon>
        <taxon>Pseudomonadati</taxon>
        <taxon>Bacteroidota</taxon>
        <taxon>Cytophagia</taxon>
        <taxon>Cytophagales</taxon>
        <taxon>Hymenobacteraceae</taxon>
        <taxon>Hymenobacter</taxon>
    </lineage>
</organism>
<gene>
    <name evidence="3" type="ORF">EU557_15645</name>
</gene>
<dbReference type="CDD" id="cd01299">
    <property type="entry name" value="Met_dep_hydrolase_A"/>
    <property type="match status" value="1"/>
</dbReference>
<dbReference type="OrthoDB" id="9797498at2"/>
<dbReference type="SUPFAM" id="SSF51556">
    <property type="entry name" value="Metallo-dependent hydrolases"/>
    <property type="match status" value="1"/>
</dbReference>
<dbReference type="InterPro" id="IPR032466">
    <property type="entry name" value="Metal_Hydrolase"/>
</dbReference>
<dbReference type="AlphaFoldDB" id="A0A4Z0MJG3"/>
<dbReference type="PANTHER" id="PTHR43135:SF3">
    <property type="entry name" value="ALPHA-D-RIBOSE 1-METHYLPHOSPHONATE 5-TRIPHOSPHATE DIPHOSPHATASE"/>
    <property type="match status" value="1"/>
</dbReference>
<dbReference type="EMBL" id="SRKZ01000004">
    <property type="protein sequence ID" value="TGD79651.1"/>
    <property type="molecule type" value="Genomic_DNA"/>
</dbReference>
<dbReference type="InterPro" id="IPR011059">
    <property type="entry name" value="Metal-dep_hydrolase_composite"/>
</dbReference>
<feature type="domain" description="Amidohydrolase-related" evidence="2">
    <location>
        <begin position="88"/>
        <end position="443"/>
    </location>
</feature>
<protein>
    <submittedName>
        <fullName evidence="3">Amidohydrolase family protein</fullName>
    </submittedName>
</protein>
<keyword evidence="1" id="KW-0732">Signal</keyword>
<dbReference type="Pfam" id="PF01979">
    <property type="entry name" value="Amidohydro_1"/>
    <property type="match status" value="1"/>
</dbReference>
<dbReference type="Gene3D" id="2.30.40.10">
    <property type="entry name" value="Urease, subunit C, domain 1"/>
    <property type="match status" value="1"/>
</dbReference>
<name>A0A4Z0MJG3_9BACT</name>
<dbReference type="InterPro" id="IPR006680">
    <property type="entry name" value="Amidohydro-rel"/>
</dbReference>
<dbReference type="InterPro" id="IPR057744">
    <property type="entry name" value="OTAase-like"/>
</dbReference>
<evidence type="ECO:0000259" key="2">
    <source>
        <dbReference type="Pfam" id="PF01979"/>
    </source>
</evidence>
<evidence type="ECO:0000313" key="4">
    <source>
        <dbReference type="Proteomes" id="UP000298284"/>
    </source>
</evidence>
<evidence type="ECO:0000256" key="1">
    <source>
        <dbReference type="SAM" id="SignalP"/>
    </source>
</evidence>
<dbReference type="RefSeq" id="WP_135531397.1">
    <property type="nucleotide sequence ID" value="NZ_SRKZ01000004.1"/>
</dbReference>
<feature type="signal peptide" evidence="1">
    <location>
        <begin position="1"/>
        <end position="29"/>
    </location>
</feature>
<proteinExistence type="predicted"/>
<keyword evidence="4" id="KW-1185">Reference proteome</keyword>
<feature type="chain" id="PRO_5021292276" evidence="1">
    <location>
        <begin position="30"/>
        <end position="451"/>
    </location>
</feature>
<accession>A0A4Z0MJG3</accession>
<reference evidence="3 4" key="1">
    <citation type="submission" date="2019-04" db="EMBL/GenBank/DDBJ databases">
        <authorList>
            <person name="Feng G."/>
            <person name="Zhang J."/>
            <person name="Zhu H."/>
        </authorList>
    </citation>
    <scope>NUCLEOTIDE SEQUENCE [LARGE SCALE GENOMIC DNA]</scope>
    <source>
        <strain evidence="3 4">JCM 19491</strain>
    </source>
</reference>
<sequence length="451" mass="47524">MQKTLLTIKYILKSCATLLLLSSVLNVHAQPTPSAPIRAVKCGRLLDVRTGRVSANGVVLVQGTKILQAGANVTIPAGAEVIDLGNALVLPGLIDAHTHLLQNYQPELGGDDNNMLVTVTTMSTARRALLGAAMGREDLEAGITTVRDLGNSGQNGDVALRDAINKGQVVGPRIVASTRALSAAGGQFGELTPEAQALVAQEYVAISGVEEARRAVRQALYDGADCIKVIVNTDPRVVSLAELQVIVEEAHRVGKTVAAHAIGDEATRMAAQAGVNSIEHAYTIPDDVLKMMKARNIFLVPTDYPAEFYLAAFQAPASATPEQRQGYERGARAFAASNNQRLARAVKAGVRIAAGSDEYYQLPGKTRGQASLMMFRAYAAAGMKPLDIIRAATLNGAELLGLKDKIGALEPGLAADLIAVDGDPLADITALEIVRFVMKGGQVIKQEPAAK</sequence>
<dbReference type="Proteomes" id="UP000298284">
    <property type="component" value="Unassembled WGS sequence"/>
</dbReference>
<keyword evidence="3" id="KW-0378">Hydrolase</keyword>
<dbReference type="PANTHER" id="PTHR43135">
    <property type="entry name" value="ALPHA-D-RIBOSE 1-METHYLPHOSPHONATE 5-TRIPHOSPHATE DIPHOSPHATASE"/>
    <property type="match status" value="1"/>
</dbReference>
<comment type="caution">
    <text evidence="3">The sequence shown here is derived from an EMBL/GenBank/DDBJ whole genome shotgun (WGS) entry which is preliminary data.</text>
</comment>
<dbReference type="InterPro" id="IPR051781">
    <property type="entry name" value="Metallo-dep_Hydrolase"/>
</dbReference>
<dbReference type="Gene3D" id="3.20.20.140">
    <property type="entry name" value="Metal-dependent hydrolases"/>
    <property type="match status" value="1"/>
</dbReference>
<evidence type="ECO:0000313" key="3">
    <source>
        <dbReference type="EMBL" id="TGD79651.1"/>
    </source>
</evidence>
<dbReference type="GO" id="GO:0016810">
    <property type="term" value="F:hydrolase activity, acting on carbon-nitrogen (but not peptide) bonds"/>
    <property type="evidence" value="ECO:0007669"/>
    <property type="project" value="InterPro"/>
</dbReference>